<feature type="compositionally biased region" description="Basic and acidic residues" evidence="3">
    <location>
        <begin position="331"/>
        <end position="348"/>
    </location>
</feature>
<dbReference type="Pfam" id="PF13833">
    <property type="entry name" value="EF-hand_8"/>
    <property type="match status" value="1"/>
</dbReference>
<dbReference type="Proteomes" id="UP000248480">
    <property type="component" value="Unplaced"/>
</dbReference>
<dbReference type="GO" id="GO:0005509">
    <property type="term" value="F:calcium ion binding"/>
    <property type="evidence" value="ECO:0007669"/>
    <property type="project" value="InterPro"/>
</dbReference>
<dbReference type="PANTHER" id="PTHR47500">
    <property type="entry name" value="EF-HAND CALCIUM-BINDING DOMAIN-CONTAINING PROTEIN"/>
    <property type="match status" value="1"/>
</dbReference>
<dbReference type="CDD" id="cd00051">
    <property type="entry name" value="EFh"/>
    <property type="match status" value="1"/>
</dbReference>
<dbReference type="InterPro" id="IPR011992">
    <property type="entry name" value="EF-hand-dom_pair"/>
</dbReference>
<name>A0A2Y9FVW5_TRIMA</name>
<dbReference type="SUPFAM" id="SSF47473">
    <property type="entry name" value="EF-hand"/>
    <property type="match status" value="1"/>
</dbReference>
<protein>
    <submittedName>
        <fullName evidence="6">Uncharacterized protein LOC105756190</fullName>
    </submittedName>
</protein>
<feature type="compositionally biased region" description="Basic and acidic residues" evidence="3">
    <location>
        <begin position="385"/>
        <end position="397"/>
    </location>
</feature>
<dbReference type="InterPro" id="IPR018247">
    <property type="entry name" value="EF_Hand_1_Ca_BS"/>
</dbReference>
<dbReference type="OrthoDB" id="26525at2759"/>
<keyword evidence="1" id="KW-0479">Metal-binding</keyword>
<dbReference type="Gene3D" id="1.10.238.10">
    <property type="entry name" value="EF-hand"/>
    <property type="match status" value="1"/>
</dbReference>
<dbReference type="RefSeq" id="XP_012410384.1">
    <property type="nucleotide sequence ID" value="XM_012554930.1"/>
</dbReference>
<dbReference type="InterPro" id="IPR002048">
    <property type="entry name" value="EF_hand_dom"/>
</dbReference>
<feature type="region of interest" description="Disordered" evidence="3">
    <location>
        <begin position="323"/>
        <end position="425"/>
    </location>
</feature>
<evidence type="ECO:0000256" key="3">
    <source>
        <dbReference type="SAM" id="MobiDB-lite"/>
    </source>
</evidence>
<evidence type="ECO:0000256" key="1">
    <source>
        <dbReference type="ARBA" id="ARBA00022723"/>
    </source>
</evidence>
<proteinExistence type="predicted"/>
<feature type="region of interest" description="Disordered" evidence="3">
    <location>
        <begin position="24"/>
        <end position="69"/>
    </location>
</feature>
<gene>
    <name evidence="6" type="primary">LOC105756190</name>
</gene>
<feature type="compositionally biased region" description="Low complexity" evidence="3">
    <location>
        <begin position="24"/>
        <end position="33"/>
    </location>
</feature>
<feature type="domain" description="EF-hand" evidence="4">
    <location>
        <begin position="177"/>
        <end position="212"/>
    </location>
</feature>
<evidence type="ECO:0000259" key="4">
    <source>
        <dbReference type="PROSITE" id="PS50222"/>
    </source>
</evidence>
<evidence type="ECO:0000313" key="6">
    <source>
        <dbReference type="RefSeq" id="XP_012410384.1"/>
    </source>
</evidence>
<dbReference type="InParanoid" id="A0A2Y9FVW5"/>
<dbReference type="PROSITE" id="PS50222">
    <property type="entry name" value="EF_HAND_2"/>
    <property type="match status" value="1"/>
</dbReference>
<feature type="region of interest" description="Disordered" evidence="3">
    <location>
        <begin position="84"/>
        <end position="114"/>
    </location>
</feature>
<evidence type="ECO:0000256" key="2">
    <source>
        <dbReference type="ARBA" id="ARBA00022837"/>
    </source>
</evidence>
<dbReference type="InterPro" id="IPR043520">
    <property type="entry name" value="SPT21"/>
</dbReference>
<dbReference type="KEGG" id="tmu:105756190"/>
<sequence>MEASAGPEARDLLGYLRRGLLELGLGSREGSSGQKTKRAPSAQSKCRPQQKPRRLLSQDPEEEQVDRAQKGRLQLAMEPAAAAMARGVEQPTPGARKFKSPVATYPVQPHPSMRSQRCKGLSHLFLPGSSTDENLLPLTPRQLAAFQDIFKLLSSNPAGTMDMRSMKVALCNVGIQLSPQEMCEALRQADLDGDGTVSFKDFLGVLTDNHRFAQCLGRVRNSRIYDPQGLQTLFFEILLKLLGQGSVPSKSVQEVMSYYSKKQQALRNPSWRGQSRGHGRSPYAHAGLVFYCQAARVSGLSSTQLARSLHRLHKAGVRSPYSQIPNLALRTRPERWTRSRAPRPEVRPPKPYQPNRPKCVASQRQLSLSESGEDAGPAGSGGLVDEGRRKQGGDRCGNRGGAGGVAGRQGRQMQQDKENGGWTGGVHGPVTRVYAPLEAASLSANPSAEAAPLPLAGLFAETCREELVQGVLQAAFAGEVGDAAPCGKRGKCRPMVGQRRRGLPGPAELTTTFRVPPCRVHLREQRLQREVRGDLQGGPRRAPASTATACVCADVGLVPQIWQPRGDTYTLQESAQG</sequence>
<dbReference type="PROSITE" id="PS00018">
    <property type="entry name" value="EF_HAND_1"/>
    <property type="match status" value="1"/>
</dbReference>
<dbReference type="AlphaFoldDB" id="A0A2Y9FVW5"/>
<evidence type="ECO:0000313" key="5">
    <source>
        <dbReference type="Proteomes" id="UP000248480"/>
    </source>
</evidence>
<reference evidence="6" key="1">
    <citation type="submission" date="2025-08" db="UniProtKB">
        <authorList>
            <consortium name="RefSeq"/>
        </authorList>
    </citation>
    <scope>IDENTIFICATION</scope>
</reference>
<organism evidence="5 6">
    <name type="scientific">Trichechus manatus latirostris</name>
    <name type="common">Florida manatee</name>
    <dbReference type="NCBI Taxonomy" id="127582"/>
    <lineage>
        <taxon>Eukaryota</taxon>
        <taxon>Metazoa</taxon>
        <taxon>Chordata</taxon>
        <taxon>Craniata</taxon>
        <taxon>Vertebrata</taxon>
        <taxon>Euteleostomi</taxon>
        <taxon>Mammalia</taxon>
        <taxon>Eutheria</taxon>
        <taxon>Afrotheria</taxon>
        <taxon>Sirenia</taxon>
        <taxon>Trichechidae</taxon>
        <taxon>Trichechus</taxon>
    </lineage>
</organism>
<dbReference type="STRING" id="127582.A0A2Y9FVW5"/>
<accession>A0A2Y9FVW5</accession>
<keyword evidence="5" id="KW-1185">Reference proteome</keyword>
<feature type="compositionally biased region" description="Gly residues" evidence="3">
    <location>
        <begin position="398"/>
        <end position="407"/>
    </location>
</feature>
<keyword evidence="2" id="KW-0106">Calcium</keyword>
<dbReference type="PANTHER" id="PTHR47500:SF4">
    <property type="entry name" value="EF-HAND CALCIUM BINDING DOMAIN 15"/>
    <property type="match status" value="1"/>
</dbReference>
<dbReference type="GeneID" id="105756190"/>